<dbReference type="AlphaFoldDB" id="F6GB39"/>
<keyword evidence="1" id="KW-0614">Plasmid</keyword>
<gene>
    <name evidence="1" type="ordered locus">RSPO_m01606</name>
</gene>
<proteinExistence type="predicted"/>
<geneLocation type="plasmid" evidence="2"/>
<dbReference type="HOGENOM" id="CLU_3102982_0_0_4"/>
<dbReference type="KEGG" id="rsn:RSPO_m01606"/>
<sequence length="51" mass="5210">MGRVVGLGCLQHPCSSVAVFGAAVLDGGVLMLPVYVTGNIRAILDGFCDNC</sequence>
<protein>
    <submittedName>
        <fullName evidence="1">Uncharacterized protein</fullName>
    </submittedName>
</protein>
<evidence type="ECO:0000313" key="1">
    <source>
        <dbReference type="EMBL" id="AEG72240.1"/>
    </source>
</evidence>
<evidence type="ECO:0000313" key="2">
    <source>
        <dbReference type="Proteomes" id="UP000007953"/>
    </source>
</evidence>
<name>F6GB39_RALS8</name>
<accession>F6GB39</accession>
<reference evidence="1 2" key="1">
    <citation type="journal article" date="2011" name="J. Bacteriol.">
        <title>Complete genome sequence of the plant pathogen Ralstonia solanacearum strain Po82.</title>
        <authorList>
            <person name="Xu J."/>
            <person name="Zheng H.J."/>
            <person name="Liu L."/>
            <person name="Pan Z.C."/>
            <person name="Prior P."/>
            <person name="Tang B."/>
            <person name="Xu J.S."/>
            <person name="Zhang H."/>
            <person name="Tian Q."/>
            <person name="Zhang L.Q."/>
            <person name="Feng J."/>
        </authorList>
    </citation>
    <scope>NUCLEOTIDE SEQUENCE [LARGE SCALE GENOMIC DNA]</scope>
    <source>
        <strain evidence="2">Po82</strain>
    </source>
</reference>
<dbReference type="PATRIC" id="fig|1031711.3.peg.4778"/>
<dbReference type="EMBL" id="CP002820">
    <property type="protein sequence ID" value="AEG72240.1"/>
    <property type="molecule type" value="Genomic_DNA"/>
</dbReference>
<dbReference type="Proteomes" id="UP000007953">
    <property type="component" value="Plasmid megaplasmid"/>
</dbReference>
<organism evidence="1 2">
    <name type="scientific">Ralstonia solanacearum (strain Po82)</name>
    <dbReference type="NCBI Taxonomy" id="1031711"/>
    <lineage>
        <taxon>Bacteria</taxon>
        <taxon>Pseudomonadati</taxon>
        <taxon>Pseudomonadota</taxon>
        <taxon>Betaproteobacteria</taxon>
        <taxon>Burkholderiales</taxon>
        <taxon>Burkholderiaceae</taxon>
        <taxon>Ralstonia</taxon>
        <taxon>Ralstonia solanacearum species complex</taxon>
    </lineage>
</organism>